<evidence type="ECO:0000256" key="1">
    <source>
        <dbReference type="SAM" id="Phobius"/>
    </source>
</evidence>
<dbReference type="AlphaFoldDB" id="A0A7G1NYD3"/>
<feature type="transmembrane region" description="Helical" evidence="1">
    <location>
        <begin position="142"/>
        <end position="162"/>
    </location>
</feature>
<gene>
    <name evidence="2" type="ORF">GCM10017557_14460</name>
</gene>
<evidence type="ECO:0000313" key="3">
    <source>
        <dbReference type="Proteomes" id="UP000516444"/>
    </source>
</evidence>
<reference evidence="2 3" key="1">
    <citation type="journal article" date="2014" name="Int. J. Syst. Evol. Microbiol.">
        <title>Complete genome sequence of Corynebacterium casei LMG S-19264T (=DSM 44701T), isolated from a smear-ripened cheese.</title>
        <authorList>
            <consortium name="US DOE Joint Genome Institute (JGI-PGF)"/>
            <person name="Walter F."/>
            <person name="Albersmeier A."/>
            <person name="Kalinowski J."/>
            <person name="Ruckert C."/>
        </authorList>
    </citation>
    <scope>NUCLEOTIDE SEQUENCE [LARGE SCALE GENOMIC DNA]</scope>
    <source>
        <strain evidence="2 3">JCM 4677</strain>
    </source>
</reference>
<protein>
    <recommendedName>
        <fullName evidence="4">DUF2254 domain-containing protein</fullName>
    </recommendedName>
</protein>
<sequence>MGGGAMTVLSKIMHPFVRFGRHWLSRSGYDLAAVIFVIFVHLAAHFLWSTPVLLHSIPTEKRPSLYGATATVVSLTGTLASVTVAQYLTNRGDRVEELKRRHPENLARAWRGVFLGSVLATALFLVAYALDSRTKSDDLGSWLFEAGVMLALARFVRLALLFGELIQLIVLDDTNPLANEGLKFTGAIGILPEKENQES</sequence>
<keyword evidence="1" id="KW-0472">Membrane</keyword>
<evidence type="ECO:0008006" key="4">
    <source>
        <dbReference type="Google" id="ProtNLM"/>
    </source>
</evidence>
<keyword evidence="3" id="KW-1185">Reference proteome</keyword>
<evidence type="ECO:0000313" key="2">
    <source>
        <dbReference type="EMBL" id="BCL26587.1"/>
    </source>
</evidence>
<keyword evidence="1" id="KW-1133">Transmembrane helix</keyword>
<dbReference type="KEGG" id="sgm:GCM10017557_14460"/>
<feature type="transmembrane region" description="Helical" evidence="1">
    <location>
        <begin position="68"/>
        <end position="88"/>
    </location>
</feature>
<accession>A0A7G1NYD3</accession>
<dbReference type="EMBL" id="AP023440">
    <property type="protein sequence ID" value="BCL26587.1"/>
    <property type="molecule type" value="Genomic_DNA"/>
</dbReference>
<proteinExistence type="predicted"/>
<feature type="transmembrane region" description="Helical" evidence="1">
    <location>
        <begin position="28"/>
        <end position="48"/>
    </location>
</feature>
<name>A0A7G1NYD3_9ACTN</name>
<dbReference type="Proteomes" id="UP000516444">
    <property type="component" value="Chromosome"/>
</dbReference>
<organism evidence="2 3">
    <name type="scientific">Streptomyces aurantiacus</name>
    <dbReference type="NCBI Taxonomy" id="47760"/>
    <lineage>
        <taxon>Bacteria</taxon>
        <taxon>Bacillati</taxon>
        <taxon>Actinomycetota</taxon>
        <taxon>Actinomycetes</taxon>
        <taxon>Kitasatosporales</taxon>
        <taxon>Streptomycetaceae</taxon>
        <taxon>Streptomyces</taxon>
        <taxon>Streptomyces aurantiacus group</taxon>
    </lineage>
</organism>
<keyword evidence="1" id="KW-0812">Transmembrane</keyword>
<feature type="transmembrane region" description="Helical" evidence="1">
    <location>
        <begin position="109"/>
        <end position="130"/>
    </location>
</feature>